<dbReference type="PANTHER" id="PTHR11280">
    <property type="entry name" value="GLUCOSAMINE-6-PHOSPHATE ISOMERASE"/>
    <property type="match status" value="1"/>
</dbReference>
<gene>
    <name evidence="4 6" type="primary">nagB</name>
    <name evidence="6" type="ORF">M1R53_03480</name>
</gene>
<dbReference type="GO" id="GO:0006046">
    <property type="term" value="P:N-acetylglucosamine catabolic process"/>
    <property type="evidence" value="ECO:0007669"/>
    <property type="project" value="UniProtKB-UniRule"/>
</dbReference>
<keyword evidence="2 4" id="KW-0378">Hydrolase</keyword>
<dbReference type="AlphaFoldDB" id="A0A9E7DKU3"/>
<dbReference type="EMBL" id="CP096649">
    <property type="protein sequence ID" value="UQK59716.1"/>
    <property type="molecule type" value="Genomic_DNA"/>
</dbReference>
<evidence type="ECO:0000313" key="6">
    <source>
        <dbReference type="EMBL" id="UQK59716.1"/>
    </source>
</evidence>
<dbReference type="Gene3D" id="3.40.50.1360">
    <property type="match status" value="1"/>
</dbReference>
<evidence type="ECO:0000259" key="5">
    <source>
        <dbReference type="Pfam" id="PF01182"/>
    </source>
</evidence>
<dbReference type="CDD" id="cd01399">
    <property type="entry name" value="GlcN6P_deaminase"/>
    <property type="match status" value="1"/>
</dbReference>
<keyword evidence="7" id="KW-1185">Reference proteome</keyword>
<evidence type="ECO:0000256" key="3">
    <source>
        <dbReference type="ARBA" id="ARBA00023277"/>
    </source>
</evidence>
<feature type="active site" description="Proton acceptor; for enolization step" evidence="4">
    <location>
        <position position="67"/>
    </location>
</feature>
<dbReference type="Pfam" id="PF01182">
    <property type="entry name" value="Glucosamine_iso"/>
    <property type="match status" value="1"/>
</dbReference>
<comment type="caution">
    <text evidence="4">Lacks conserved residue(s) required for the propagation of feature annotation.</text>
</comment>
<proteinExistence type="inferred from homology"/>
<evidence type="ECO:0000313" key="7">
    <source>
        <dbReference type="Proteomes" id="UP000831151"/>
    </source>
</evidence>
<dbReference type="RefSeq" id="WP_070598752.1">
    <property type="nucleotide sequence ID" value="NZ_CP096649.1"/>
</dbReference>
<dbReference type="FunFam" id="3.40.50.1360:FF:000003">
    <property type="entry name" value="Glucosamine-6-phosphate deaminase"/>
    <property type="match status" value="1"/>
</dbReference>
<dbReference type="PANTHER" id="PTHR11280:SF5">
    <property type="entry name" value="GLUCOSAMINE-6-PHOSPHATE ISOMERASE"/>
    <property type="match status" value="1"/>
</dbReference>
<dbReference type="InterPro" id="IPR004547">
    <property type="entry name" value="Glucosamine6P_isomerase"/>
</dbReference>
<dbReference type="GO" id="GO:0006043">
    <property type="term" value="P:glucosamine catabolic process"/>
    <property type="evidence" value="ECO:0007669"/>
    <property type="project" value="TreeGrafter"/>
</dbReference>
<feature type="active site" description="For ring-opening step" evidence="4">
    <location>
        <position position="135"/>
    </location>
</feature>
<sequence>MKVIVCKDYDEMSKEAAQIFIKQIQEKHDSVLGLATGSSPIGMYKELIKANKEGSIDFKDVITFNLDEYVGLNKDHPASYYYFMNENLFDHINIDKKNTHIPHAEGTDLEKAAKEYEESLSHYEIDLQVLGVGKNGHIGFNEPGDDLSSVTYVQELSESTRVANSRFFDDIDDVPKFAITMGVGSIFKAKKIVLIASGTQKSFAIDYLLNSKKISSKVPVSLLNLHPDVTVIIDEKLASLVIK</sequence>
<dbReference type="Proteomes" id="UP000831151">
    <property type="component" value="Chromosome"/>
</dbReference>
<keyword evidence="3 4" id="KW-0119">Carbohydrate metabolism</keyword>
<protein>
    <recommendedName>
        <fullName evidence="4">Glucosamine-6-phosphate deaminase</fullName>
        <ecNumber evidence="4">3.5.99.6</ecNumber>
    </recommendedName>
    <alternativeName>
        <fullName evidence="4">GlcN6P deaminase</fullName>
        <shortName evidence="4">GNPDA</shortName>
    </alternativeName>
    <alternativeName>
        <fullName evidence="4">Glucosamine-6-phosphate isomerase</fullName>
    </alternativeName>
</protein>
<organism evidence="6 7">
    <name type="scientific">Fenollaria massiliensis</name>
    <dbReference type="NCBI Taxonomy" id="938288"/>
    <lineage>
        <taxon>Bacteria</taxon>
        <taxon>Bacillati</taxon>
        <taxon>Bacillota</taxon>
        <taxon>Clostridia</taxon>
        <taxon>Eubacteriales</taxon>
        <taxon>Fenollaria</taxon>
    </lineage>
</organism>
<evidence type="ECO:0000256" key="4">
    <source>
        <dbReference type="HAMAP-Rule" id="MF_01241"/>
    </source>
</evidence>
<dbReference type="EC" id="3.5.99.6" evidence="4"/>
<comment type="function">
    <text evidence="4">Catalyzes the reversible isomerization-deamination of glucosamine 6-phosphate (GlcN6P) to form fructose 6-phosphate (Fru6P) and ammonium ion.</text>
</comment>
<dbReference type="InterPro" id="IPR006148">
    <property type="entry name" value="Glc/Gal-6P_isomerase"/>
</dbReference>
<reference evidence="6" key="1">
    <citation type="submission" date="2022-04" db="EMBL/GenBank/DDBJ databases">
        <title>Complete genome sequences of Ezakiella coagulans and Fenollaria massiliensis.</title>
        <authorList>
            <person name="France M.T."/>
            <person name="Clifford J."/>
            <person name="Narina S."/>
            <person name="Rutt L."/>
            <person name="Ravel J."/>
        </authorList>
    </citation>
    <scope>NUCLEOTIDE SEQUENCE</scope>
    <source>
        <strain evidence="6">C0061C2</strain>
    </source>
</reference>
<dbReference type="GO" id="GO:0005975">
    <property type="term" value="P:carbohydrate metabolic process"/>
    <property type="evidence" value="ECO:0007669"/>
    <property type="project" value="InterPro"/>
</dbReference>
<dbReference type="InterPro" id="IPR037171">
    <property type="entry name" value="NagB/RpiA_transferase-like"/>
</dbReference>
<comment type="similarity">
    <text evidence="4">Belongs to the glucosamine/galactosamine-6-phosphate isomerase family. NagB subfamily.</text>
</comment>
<feature type="domain" description="Glucosamine/galactosamine-6-phosphate isomerase" evidence="5">
    <location>
        <begin position="11"/>
        <end position="224"/>
    </location>
</feature>
<dbReference type="KEGG" id="fms:M1R53_03480"/>
<dbReference type="GO" id="GO:0004342">
    <property type="term" value="F:glucosamine-6-phosphate deaminase activity"/>
    <property type="evidence" value="ECO:0007669"/>
    <property type="project" value="UniProtKB-UniRule"/>
</dbReference>
<feature type="active site" description="Proton acceptor; for ring-opening step" evidence="4">
    <location>
        <position position="137"/>
    </location>
</feature>
<feature type="active site" description="For ring-opening step" evidence="4">
    <location>
        <position position="142"/>
    </location>
</feature>
<name>A0A9E7DKU3_9FIRM</name>
<dbReference type="SUPFAM" id="SSF100950">
    <property type="entry name" value="NagB/RpiA/CoA transferase-like"/>
    <property type="match status" value="1"/>
</dbReference>
<dbReference type="GO" id="GO:0019262">
    <property type="term" value="P:N-acetylneuraminate catabolic process"/>
    <property type="evidence" value="ECO:0007669"/>
    <property type="project" value="UniProtKB-UniRule"/>
</dbReference>
<evidence type="ECO:0000256" key="1">
    <source>
        <dbReference type="ARBA" id="ARBA00000644"/>
    </source>
</evidence>
<dbReference type="GO" id="GO:0005737">
    <property type="term" value="C:cytoplasm"/>
    <property type="evidence" value="ECO:0007669"/>
    <property type="project" value="TreeGrafter"/>
</dbReference>
<comment type="catalytic activity">
    <reaction evidence="1 4">
        <text>alpha-D-glucosamine 6-phosphate + H2O = beta-D-fructose 6-phosphate + NH4(+)</text>
        <dbReference type="Rhea" id="RHEA:12172"/>
        <dbReference type="ChEBI" id="CHEBI:15377"/>
        <dbReference type="ChEBI" id="CHEBI:28938"/>
        <dbReference type="ChEBI" id="CHEBI:57634"/>
        <dbReference type="ChEBI" id="CHEBI:75989"/>
        <dbReference type="EC" id="3.5.99.6"/>
    </reaction>
</comment>
<dbReference type="HAMAP" id="MF_01241">
    <property type="entry name" value="GlcN6P_deamin"/>
    <property type="match status" value="1"/>
</dbReference>
<comment type="pathway">
    <text evidence="4">Amino-sugar metabolism; N-acetylneuraminate degradation; D-fructose 6-phosphate from N-acetylneuraminate: step 5/5.</text>
</comment>
<dbReference type="NCBIfam" id="TIGR00502">
    <property type="entry name" value="nagB"/>
    <property type="match status" value="1"/>
</dbReference>
<accession>A0A9E7DKU3</accession>
<dbReference type="GO" id="GO:0042802">
    <property type="term" value="F:identical protein binding"/>
    <property type="evidence" value="ECO:0007669"/>
    <property type="project" value="TreeGrafter"/>
</dbReference>
<evidence type="ECO:0000256" key="2">
    <source>
        <dbReference type="ARBA" id="ARBA00022801"/>
    </source>
</evidence>